<feature type="compositionally biased region" description="Polar residues" evidence="1">
    <location>
        <begin position="96"/>
        <end position="108"/>
    </location>
</feature>
<feature type="region of interest" description="Disordered" evidence="1">
    <location>
        <begin position="56"/>
        <end position="113"/>
    </location>
</feature>
<feature type="compositionally biased region" description="Polar residues" evidence="1">
    <location>
        <begin position="71"/>
        <end position="83"/>
    </location>
</feature>
<evidence type="ECO:0000256" key="1">
    <source>
        <dbReference type="SAM" id="MobiDB-lite"/>
    </source>
</evidence>
<evidence type="ECO:0000313" key="2">
    <source>
        <dbReference type="EMBL" id="CAD1839797.1"/>
    </source>
</evidence>
<name>A0A6V7QA71_ANACO</name>
<proteinExistence type="predicted"/>
<reference evidence="2" key="1">
    <citation type="submission" date="2020-07" db="EMBL/GenBank/DDBJ databases">
        <authorList>
            <person name="Lin J."/>
        </authorList>
    </citation>
    <scope>NUCLEOTIDE SEQUENCE</scope>
</reference>
<sequence>MWPATDAFAEVIGKEQHGVFVVLKFIEAKVAFLLSQQSDTGSSQVKEIAGDIILKRSSTSDNSRDGKGASASEQQGFQATETAQPRKRRRLHDRSLTSCESAYGSSASPERRRHRVEIGDEAVALPQPPRGGGATDDLLVVVVLLLLLCREQRRRGAGVDGSGEEAAEDV</sequence>
<accession>A0A6V7QA71</accession>
<dbReference type="AlphaFoldDB" id="A0A6V7QA71"/>
<organism evidence="2">
    <name type="scientific">Ananas comosus var. bracteatus</name>
    <name type="common">red pineapple</name>
    <dbReference type="NCBI Taxonomy" id="296719"/>
    <lineage>
        <taxon>Eukaryota</taxon>
        <taxon>Viridiplantae</taxon>
        <taxon>Streptophyta</taxon>
        <taxon>Embryophyta</taxon>
        <taxon>Tracheophyta</taxon>
        <taxon>Spermatophyta</taxon>
        <taxon>Magnoliopsida</taxon>
        <taxon>Liliopsida</taxon>
        <taxon>Poales</taxon>
        <taxon>Bromeliaceae</taxon>
        <taxon>Bromelioideae</taxon>
        <taxon>Ananas</taxon>
    </lineage>
</organism>
<dbReference type="EMBL" id="LR862134">
    <property type="protein sequence ID" value="CAD1839797.1"/>
    <property type="molecule type" value="Genomic_DNA"/>
</dbReference>
<gene>
    <name evidence="2" type="ORF">CB5_LOCUS23008</name>
</gene>
<protein>
    <submittedName>
        <fullName evidence="2">Uncharacterized protein</fullName>
    </submittedName>
</protein>